<keyword evidence="1" id="KW-0812">Transmembrane</keyword>
<keyword evidence="1" id="KW-1133">Transmembrane helix</keyword>
<name>A0A101JP62_CHLLI</name>
<dbReference type="AlphaFoldDB" id="A0A101JP62"/>
<dbReference type="Proteomes" id="UP000053937">
    <property type="component" value="Unassembled WGS sequence"/>
</dbReference>
<comment type="caution">
    <text evidence="2">The sequence shown here is derived from an EMBL/GenBank/DDBJ whole genome shotgun (WGS) entry which is preliminary data.</text>
</comment>
<evidence type="ECO:0000313" key="3">
    <source>
        <dbReference type="Proteomes" id="UP000053937"/>
    </source>
</evidence>
<accession>A0A101JP62</accession>
<evidence type="ECO:0000313" key="2">
    <source>
        <dbReference type="EMBL" id="KUL29916.1"/>
    </source>
</evidence>
<keyword evidence="3" id="KW-1185">Reference proteome</keyword>
<dbReference type="EMBL" id="LMBR01000112">
    <property type="protein sequence ID" value="KUL29916.1"/>
    <property type="molecule type" value="Genomic_DNA"/>
</dbReference>
<sequence>MKILVPVCTFLVGLYVQIASVDKIVSLVRNEWRLFLHLFIILLIMQALVIIVLSIFLSEVHAGRKDMTDLLDSAVRQSGLKAEFVEEDDGDNAGKTYEITRNLIEKAQHSLLFVDFWVKSNNYHAKKPTVQKRRQDYYDSIISQLKKHQDHDGDQPFHVRMIQKPDQLEADLVYSGHLKECCEIQENCKTVSVVKIAPPCIHAHFAIIDERYVIWPILSSGPDGSGLRRHGALIFDDPNKYLVNRLKAIYTMLDKVAQAYQPNTISIPAKSN</sequence>
<evidence type="ECO:0000256" key="1">
    <source>
        <dbReference type="SAM" id="Phobius"/>
    </source>
</evidence>
<reference evidence="2 3" key="1">
    <citation type="submission" date="2015-10" db="EMBL/GenBank/DDBJ databases">
        <title>Draft Genome Sequence of Chlorobium limicola strain Frasassi Growing under Artificial Lighting in the Frasassi Cave System.</title>
        <authorList>
            <person name="Mansor M."/>
            <person name="Macalady J."/>
        </authorList>
    </citation>
    <scope>NUCLEOTIDE SEQUENCE [LARGE SCALE GENOMIC DNA]</scope>
    <source>
        <strain evidence="2 3">Frasassi</strain>
    </source>
</reference>
<keyword evidence="1" id="KW-0472">Membrane</keyword>
<proteinExistence type="predicted"/>
<gene>
    <name evidence="2" type="ORF">ASB62_04890</name>
</gene>
<protein>
    <submittedName>
        <fullName evidence="2">Uncharacterized protein</fullName>
    </submittedName>
</protein>
<feature type="transmembrane region" description="Helical" evidence="1">
    <location>
        <begin position="34"/>
        <end position="57"/>
    </location>
</feature>
<organism evidence="2 3">
    <name type="scientific">Chlorobium limicola</name>
    <dbReference type="NCBI Taxonomy" id="1092"/>
    <lineage>
        <taxon>Bacteria</taxon>
        <taxon>Pseudomonadati</taxon>
        <taxon>Chlorobiota</taxon>
        <taxon>Chlorobiia</taxon>
        <taxon>Chlorobiales</taxon>
        <taxon>Chlorobiaceae</taxon>
        <taxon>Chlorobium/Pelodictyon group</taxon>
        <taxon>Chlorobium</taxon>
    </lineage>
</organism>